<organism evidence="1">
    <name type="scientific">Lepeophtheirus salmonis</name>
    <name type="common">Salmon louse</name>
    <name type="synonym">Caligus salmonis</name>
    <dbReference type="NCBI Taxonomy" id="72036"/>
    <lineage>
        <taxon>Eukaryota</taxon>
        <taxon>Metazoa</taxon>
        <taxon>Ecdysozoa</taxon>
        <taxon>Arthropoda</taxon>
        <taxon>Crustacea</taxon>
        <taxon>Multicrustacea</taxon>
        <taxon>Hexanauplia</taxon>
        <taxon>Copepoda</taxon>
        <taxon>Siphonostomatoida</taxon>
        <taxon>Caligidae</taxon>
        <taxon>Lepeophtheirus</taxon>
    </lineage>
</organism>
<dbReference type="AlphaFoldDB" id="A0A0K2VAC4"/>
<accession>A0A0K2VAC4</accession>
<proteinExistence type="predicted"/>
<dbReference type="EMBL" id="HACA01030127">
    <property type="protein sequence ID" value="CDW47488.1"/>
    <property type="molecule type" value="Transcribed_RNA"/>
</dbReference>
<sequence>MSVFFRGRFVEKLGKSF</sequence>
<evidence type="ECO:0000313" key="1">
    <source>
        <dbReference type="EMBL" id="CDW47488.1"/>
    </source>
</evidence>
<name>A0A0K2VAC4_LEPSM</name>
<reference evidence="1" key="1">
    <citation type="submission" date="2014-05" db="EMBL/GenBank/DDBJ databases">
        <authorList>
            <person name="Chronopoulou M."/>
        </authorList>
    </citation>
    <scope>NUCLEOTIDE SEQUENCE</scope>
    <source>
        <tissue evidence="1">Whole organism</tissue>
    </source>
</reference>
<protein>
    <submittedName>
        <fullName evidence="1">Uncharacterized protein</fullName>
    </submittedName>
</protein>